<evidence type="ECO:0000259" key="3">
    <source>
        <dbReference type="Pfam" id="PF09972"/>
    </source>
</evidence>
<keyword evidence="6" id="KW-1185">Reference proteome</keyword>
<evidence type="ECO:0000256" key="1">
    <source>
        <dbReference type="SAM" id="Phobius"/>
    </source>
</evidence>
<keyword evidence="1" id="KW-0472">Membrane</keyword>
<keyword evidence="2" id="KW-0732">Signal</keyword>
<dbReference type="STRING" id="29524.SAMN02745171_00483"/>
<dbReference type="InterPro" id="IPR018702">
    <property type="entry name" value="DUF2207"/>
</dbReference>
<dbReference type="EMBL" id="FUXE01000004">
    <property type="protein sequence ID" value="SJZ56875.1"/>
    <property type="molecule type" value="Genomic_DNA"/>
</dbReference>
<keyword evidence="1" id="KW-1133">Transmembrane helix</keyword>
<dbReference type="Proteomes" id="UP000190121">
    <property type="component" value="Unassembled WGS sequence"/>
</dbReference>
<evidence type="ECO:0000256" key="2">
    <source>
        <dbReference type="SAM" id="SignalP"/>
    </source>
</evidence>
<feature type="chain" id="PRO_5012820654" evidence="2">
    <location>
        <begin position="24"/>
        <end position="618"/>
    </location>
</feature>
<feature type="domain" description="DUF2207" evidence="3">
    <location>
        <begin position="30"/>
        <end position="204"/>
    </location>
</feature>
<evidence type="ECO:0000313" key="5">
    <source>
        <dbReference type="EMBL" id="SJZ56875.1"/>
    </source>
</evidence>
<feature type="transmembrane region" description="Helical" evidence="1">
    <location>
        <begin position="466"/>
        <end position="490"/>
    </location>
</feature>
<dbReference type="Pfam" id="PF09972">
    <property type="entry name" value="DUF2207"/>
    <property type="match status" value="1"/>
</dbReference>
<feature type="signal peptide" evidence="2">
    <location>
        <begin position="1"/>
        <end position="23"/>
    </location>
</feature>
<evidence type="ECO:0000313" key="6">
    <source>
        <dbReference type="Proteomes" id="UP000190121"/>
    </source>
</evidence>
<feature type="transmembrane region" description="Helical" evidence="1">
    <location>
        <begin position="410"/>
        <end position="427"/>
    </location>
</feature>
<dbReference type="RefSeq" id="WP_078736443.1">
    <property type="nucleotide sequence ID" value="NZ_FUXE01000004.1"/>
</dbReference>
<accession>A0A1T4LQA4</accession>
<dbReference type="OrthoDB" id="9767603at2"/>
<dbReference type="InterPro" id="IPR048389">
    <property type="entry name" value="YciQ-like_C"/>
</dbReference>
<dbReference type="Pfam" id="PF20990">
    <property type="entry name" value="DUF2207_C"/>
    <property type="match status" value="1"/>
</dbReference>
<protein>
    <submittedName>
        <fullName evidence="5">Predicted membrane protein</fullName>
    </submittedName>
</protein>
<name>A0A1T4LQA4_9PORP</name>
<feature type="transmembrane region" description="Helical" evidence="1">
    <location>
        <begin position="442"/>
        <end position="460"/>
    </location>
</feature>
<proteinExistence type="predicted"/>
<reference evidence="6" key="1">
    <citation type="submission" date="2017-02" db="EMBL/GenBank/DDBJ databases">
        <authorList>
            <person name="Varghese N."/>
            <person name="Submissions S."/>
        </authorList>
    </citation>
    <scope>NUCLEOTIDE SEQUENCE [LARGE SCALE GENOMIC DNA]</scope>
    <source>
        <strain evidence="6">ATCC 51356</strain>
    </source>
</reference>
<feature type="domain" description="Predicted membrane protein YciQ-like C-terminal" evidence="4">
    <location>
        <begin position="257"/>
        <end position="549"/>
    </location>
</feature>
<evidence type="ECO:0000259" key="4">
    <source>
        <dbReference type="Pfam" id="PF20990"/>
    </source>
</evidence>
<sequence length="618" mass="70361">MKKALCLPLFLLLCSLHTLMAVAQGGFDTRRFDVDVQAHENCTFDVTETIQVDFFEERHGIFRDIPYVYGKMRIENVRVAGAPFSLSSEGDNDTEVLRIRIGEKATTVYGPKTYRISYTIVVLPQRGKNHDFLHLDLLPPFWQTPIDSLRLMLTMPKPLDWSRAEFFSGSFGSDKLNEKFHLETTDRSLVVTAADIDAAQGFTVWCDLPEGYWQGMQDNSWVNGLLIALLVLIPLIMALLWYFKGRDPMVVQTVEFYSPDGLGPLDAIYLLSGKADSKDFLSLIVYFAHKGYLSIEEVAKRRFLLHRQVEPSALEEEPQYVADFFEFLFPDGLEVFDTGENPKLSNYSSTRFEKLKQAKESIERVYRIGDRLYNRSSRQARTFGFVLLVLLLFAPYLITALYVGEFTSNIWYLLSPLAVLAGSYKVVSTREQRHGHQLPKRIFGYLLGLSAIALGFWSIFSMMQSAYSILLFPFILLSYVLSMLFEMIMYARSKESAARMGRILGFKEFIRTAELDRIKMLVEETPDYFFQILPYAYVFGLTDKWIKSFESIDIKEPSWYRSYGDTFHAAGMFYSLSALNTSLETLGGQMQSYEVEKAAYSSSSGVGGGYGGGGGDSW</sequence>
<organism evidence="5 6">
    <name type="scientific">Porphyromonas circumdentaria</name>
    <dbReference type="NCBI Taxonomy" id="29524"/>
    <lineage>
        <taxon>Bacteria</taxon>
        <taxon>Pseudomonadati</taxon>
        <taxon>Bacteroidota</taxon>
        <taxon>Bacteroidia</taxon>
        <taxon>Bacteroidales</taxon>
        <taxon>Porphyromonadaceae</taxon>
        <taxon>Porphyromonas</taxon>
    </lineage>
</organism>
<feature type="transmembrane region" description="Helical" evidence="1">
    <location>
        <begin position="383"/>
        <end position="404"/>
    </location>
</feature>
<keyword evidence="1" id="KW-0812">Transmembrane</keyword>
<feature type="transmembrane region" description="Helical" evidence="1">
    <location>
        <begin position="221"/>
        <end position="243"/>
    </location>
</feature>
<gene>
    <name evidence="5" type="ORF">SAMN02745171_00483</name>
</gene>
<dbReference type="AlphaFoldDB" id="A0A1T4LQA4"/>